<keyword evidence="1" id="KW-0378">Hydrolase</keyword>
<name>K1UFZ9_9ZZZZ</name>
<dbReference type="InterPro" id="IPR036412">
    <property type="entry name" value="HAD-like_sf"/>
</dbReference>
<dbReference type="InterPro" id="IPR023214">
    <property type="entry name" value="HAD_sf"/>
</dbReference>
<protein>
    <submittedName>
        <fullName evidence="1">HAD-superfamily hydrolase subfamily IA, variant 3</fullName>
    </submittedName>
</protein>
<feature type="non-terminal residue" evidence="1">
    <location>
        <position position="1"/>
    </location>
</feature>
<dbReference type="PANTHER" id="PTHR18901:SF38">
    <property type="entry name" value="PSEUDOURIDINE-5'-PHOSPHATASE"/>
    <property type="match status" value="1"/>
</dbReference>
<comment type="caution">
    <text evidence="1">The sequence shown here is derived from an EMBL/GenBank/DDBJ whole genome shotgun (WGS) entry which is preliminary data.</text>
</comment>
<dbReference type="SUPFAM" id="SSF56784">
    <property type="entry name" value="HAD-like"/>
    <property type="match status" value="1"/>
</dbReference>
<dbReference type="EMBL" id="AJWZ01000335">
    <property type="protein sequence ID" value="EKC77165.1"/>
    <property type="molecule type" value="Genomic_DNA"/>
</dbReference>
<gene>
    <name evidence="1" type="ORF">OBE_00492</name>
</gene>
<dbReference type="AlphaFoldDB" id="K1UFZ9"/>
<dbReference type="CDD" id="cd07505">
    <property type="entry name" value="HAD_BPGM-like"/>
    <property type="match status" value="1"/>
</dbReference>
<reference evidence="1" key="1">
    <citation type="journal article" date="2013" name="Environ. Microbiol.">
        <title>Microbiota from the distal guts of lean and obese adolescents exhibit partial functional redundancy besides clear differences in community structure.</title>
        <authorList>
            <person name="Ferrer M."/>
            <person name="Ruiz A."/>
            <person name="Lanza F."/>
            <person name="Haange S.B."/>
            <person name="Oberbach A."/>
            <person name="Till H."/>
            <person name="Bargiela R."/>
            <person name="Campoy C."/>
            <person name="Segura M.T."/>
            <person name="Richter M."/>
            <person name="von Bergen M."/>
            <person name="Seifert J."/>
            <person name="Suarez A."/>
        </authorList>
    </citation>
    <scope>NUCLEOTIDE SEQUENCE</scope>
</reference>
<sequence>VGCKISLATSTSSQTALKIMRKSISMINLTHSCSGDDVKNGKPNPEVFLIAAKKLGLEPVDCVAFEDSINGIKSAHAAGMTTVMVPDLSEPTDEIKPMIDFLCTDLSEAIERISN</sequence>
<dbReference type="NCBIfam" id="TIGR01509">
    <property type="entry name" value="HAD-SF-IA-v3"/>
    <property type="match status" value="1"/>
</dbReference>
<dbReference type="Pfam" id="PF00702">
    <property type="entry name" value="Hydrolase"/>
    <property type="match status" value="1"/>
</dbReference>
<evidence type="ECO:0000313" key="1">
    <source>
        <dbReference type="EMBL" id="EKC77165.1"/>
    </source>
</evidence>
<dbReference type="PANTHER" id="PTHR18901">
    <property type="entry name" value="2-DEOXYGLUCOSE-6-PHOSPHATE PHOSPHATASE 2"/>
    <property type="match status" value="1"/>
</dbReference>
<dbReference type="Gene3D" id="3.40.50.1000">
    <property type="entry name" value="HAD superfamily/HAD-like"/>
    <property type="match status" value="1"/>
</dbReference>
<organism evidence="1">
    <name type="scientific">human gut metagenome</name>
    <dbReference type="NCBI Taxonomy" id="408170"/>
    <lineage>
        <taxon>unclassified sequences</taxon>
        <taxon>metagenomes</taxon>
        <taxon>organismal metagenomes</taxon>
    </lineage>
</organism>
<dbReference type="InterPro" id="IPR006439">
    <property type="entry name" value="HAD-SF_hydro_IA"/>
</dbReference>
<dbReference type="GO" id="GO:0016787">
    <property type="term" value="F:hydrolase activity"/>
    <property type="evidence" value="ECO:0007669"/>
    <property type="project" value="UniProtKB-KW"/>
</dbReference>
<accession>K1UFZ9</accession>
<proteinExistence type="predicted"/>